<evidence type="ECO:0000313" key="2">
    <source>
        <dbReference type="Proteomes" id="UP000322080"/>
    </source>
</evidence>
<accession>A0A5D0RGN9</accession>
<reference evidence="1 2" key="1">
    <citation type="submission" date="2019-08" db="EMBL/GenBank/DDBJ databases">
        <title>Identification of a novel species of the genus Boseongicola.</title>
        <authorList>
            <person name="Zhang X.-Q."/>
        </authorList>
    </citation>
    <scope>NUCLEOTIDE SEQUENCE [LARGE SCALE GENOMIC DNA]</scope>
    <source>
        <strain evidence="1 2">HY14</strain>
    </source>
</reference>
<name>A0A5D0RGN9_9RHOB</name>
<dbReference type="RefSeq" id="WP_148378239.1">
    <property type="nucleotide sequence ID" value="NZ_VSIY01000010.1"/>
</dbReference>
<proteinExistence type="predicted"/>
<comment type="caution">
    <text evidence="1">The sequence shown here is derived from an EMBL/GenBank/DDBJ whole genome shotgun (WGS) entry which is preliminary data.</text>
</comment>
<protein>
    <submittedName>
        <fullName evidence="1">Uncharacterized protein</fullName>
    </submittedName>
</protein>
<dbReference type="EMBL" id="VSIY01000010">
    <property type="protein sequence ID" value="TYB80777.1"/>
    <property type="molecule type" value="Genomic_DNA"/>
</dbReference>
<gene>
    <name evidence="1" type="ORF">FVF75_12060</name>
</gene>
<evidence type="ECO:0000313" key="1">
    <source>
        <dbReference type="EMBL" id="TYB80777.1"/>
    </source>
</evidence>
<keyword evidence="2" id="KW-1185">Reference proteome</keyword>
<sequence length="203" mass="22083">MSPTQAETPDGEAFVAAFGEACIPERLSYKGKVALAEKLGWQHVVPGENADYDRFIAHAEALLAEEIAEDPDFSQGSDGAWFTREIGGRSHLLAVSYLLTEYLDALGCHLYDFAAMAPIDPEPVTRLLGQTIAHTTDGGDPFYAVDPELIVTTVWGPSPRLPRTLDTYLTFIPQGSEVAAQTGFSGLMLKFSTSLPDRAEFEQ</sequence>
<organism evidence="1 2">
    <name type="scientific">Maritimibacter fusiformis</name>
    <dbReference type="NCBI Taxonomy" id="2603819"/>
    <lineage>
        <taxon>Bacteria</taxon>
        <taxon>Pseudomonadati</taxon>
        <taxon>Pseudomonadota</taxon>
        <taxon>Alphaproteobacteria</taxon>
        <taxon>Rhodobacterales</taxon>
        <taxon>Roseobacteraceae</taxon>
        <taxon>Maritimibacter</taxon>
    </lineage>
</organism>
<dbReference type="Proteomes" id="UP000322080">
    <property type="component" value="Unassembled WGS sequence"/>
</dbReference>
<dbReference type="AlphaFoldDB" id="A0A5D0RGN9"/>